<dbReference type="EMBL" id="VIGH01000001">
    <property type="protein sequence ID" value="TQF74661.1"/>
    <property type="molecule type" value="Genomic_DNA"/>
</dbReference>
<dbReference type="InterPro" id="IPR011576">
    <property type="entry name" value="Pyridox_Oxase_N"/>
</dbReference>
<dbReference type="InterPro" id="IPR012349">
    <property type="entry name" value="Split_barrel_FMN-bd"/>
</dbReference>
<comment type="caution">
    <text evidence="3">The sequence shown here is derived from an EMBL/GenBank/DDBJ whole genome shotgun (WGS) entry which is preliminary data.</text>
</comment>
<sequence>MLTDTELEKSLTGYRDFLAARKTVVIATKDETGEPFQSIAPFVVHDGALYVYVSEVADHYRYLRDADTARVMIHGDESTAANIFGVERASFVCDVEQQPEDGNEDVFEKFGESTNPKMVQLLRGLDFHLFRLTPRDGRYVVGFGKAFEVSFDGSRFEHVVIDKKPGAAQGA</sequence>
<organism evidence="3 4">
    <name type="scientific">Rhodococcus spelaei</name>
    <dbReference type="NCBI Taxonomy" id="2546320"/>
    <lineage>
        <taxon>Bacteria</taxon>
        <taxon>Bacillati</taxon>
        <taxon>Actinomycetota</taxon>
        <taxon>Actinomycetes</taxon>
        <taxon>Mycobacteriales</taxon>
        <taxon>Nocardiaceae</taxon>
        <taxon>Rhodococcus</taxon>
    </lineage>
</organism>
<dbReference type="Proteomes" id="UP000316256">
    <property type="component" value="Unassembled WGS sequence"/>
</dbReference>
<dbReference type="Pfam" id="PF01243">
    <property type="entry name" value="PNPOx_N"/>
    <property type="match status" value="1"/>
</dbReference>
<dbReference type="Gene3D" id="2.30.110.10">
    <property type="entry name" value="Electron Transport, Fmn-binding Protein, Chain A"/>
    <property type="match status" value="1"/>
</dbReference>
<dbReference type="RefSeq" id="WP_142094746.1">
    <property type="nucleotide sequence ID" value="NZ_VIGH01000001.1"/>
</dbReference>
<protein>
    <submittedName>
        <fullName evidence="3">Heme iron utilization protein</fullName>
    </submittedName>
</protein>
<dbReference type="OrthoDB" id="5345368at2"/>
<dbReference type="GO" id="GO:0005829">
    <property type="term" value="C:cytosol"/>
    <property type="evidence" value="ECO:0007669"/>
    <property type="project" value="TreeGrafter"/>
</dbReference>
<reference evidence="3 4" key="1">
    <citation type="submission" date="2019-06" db="EMBL/GenBank/DDBJ databases">
        <title>Rhodococcus spaelei sp. nov., isolated from a cave.</title>
        <authorList>
            <person name="Lee S.D."/>
        </authorList>
    </citation>
    <scope>NUCLEOTIDE SEQUENCE [LARGE SCALE GENOMIC DNA]</scope>
    <source>
        <strain evidence="3 4">C9-5</strain>
    </source>
</reference>
<feature type="domain" description="Pyridoxamine 5'-phosphate oxidase N-terminal" evidence="2">
    <location>
        <begin position="14"/>
        <end position="140"/>
    </location>
</feature>
<dbReference type="PANTHER" id="PTHR35176">
    <property type="entry name" value="HEME OXYGENASE HI_0854-RELATED"/>
    <property type="match status" value="1"/>
</dbReference>
<accession>A0A541BQR4</accession>
<dbReference type="AlphaFoldDB" id="A0A541BQR4"/>
<evidence type="ECO:0000313" key="4">
    <source>
        <dbReference type="Proteomes" id="UP000316256"/>
    </source>
</evidence>
<evidence type="ECO:0000256" key="1">
    <source>
        <dbReference type="ARBA" id="ARBA00023002"/>
    </source>
</evidence>
<dbReference type="GO" id="GO:0070967">
    <property type="term" value="F:coenzyme F420 binding"/>
    <property type="evidence" value="ECO:0007669"/>
    <property type="project" value="TreeGrafter"/>
</dbReference>
<dbReference type="PIRSF" id="PIRSF004633">
    <property type="entry name" value="UCP_PLP_oxd"/>
    <property type="match status" value="1"/>
</dbReference>
<dbReference type="InterPro" id="IPR014419">
    <property type="entry name" value="HutZ"/>
</dbReference>
<dbReference type="GO" id="GO:0016627">
    <property type="term" value="F:oxidoreductase activity, acting on the CH-CH group of donors"/>
    <property type="evidence" value="ECO:0007669"/>
    <property type="project" value="TreeGrafter"/>
</dbReference>
<keyword evidence="1" id="KW-0560">Oxidoreductase</keyword>
<dbReference type="InterPro" id="IPR052019">
    <property type="entry name" value="F420H2_bilvrd_red/Heme_oxyg"/>
</dbReference>
<dbReference type="SUPFAM" id="SSF50475">
    <property type="entry name" value="FMN-binding split barrel"/>
    <property type="match status" value="1"/>
</dbReference>
<dbReference type="PANTHER" id="PTHR35176:SF6">
    <property type="entry name" value="HEME OXYGENASE HI_0854-RELATED"/>
    <property type="match status" value="1"/>
</dbReference>
<evidence type="ECO:0000259" key="2">
    <source>
        <dbReference type="Pfam" id="PF01243"/>
    </source>
</evidence>
<keyword evidence="4" id="KW-1185">Reference proteome</keyword>
<gene>
    <name evidence="3" type="ORF">FK531_00720</name>
</gene>
<name>A0A541BQR4_9NOCA</name>
<proteinExistence type="predicted"/>
<evidence type="ECO:0000313" key="3">
    <source>
        <dbReference type="EMBL" id="TQF74661.1"/>
    </source>
</evidence>